<comment type="cofactor">
    <cofactor evidence="1">
        <name>Zn(2+)</name>
        <dbReference type="ChEBI" id="CHEBI:29105"/>
    </cofactor>
</comment>
<evidence type="ECO:0000256" key="3">
    <source>
        <dbReference type="ARBA" id="ARBA00022801"/>
    </source>
</evidence>
<dbReference type="SUPFAM" id="SSF49373">
    <property type="entry name" value="Invasin/intimin cell-adhesion fragments"/>
    <property type="match status" value="1"/>
</dbReference>
<feature type="chain" id="PRO_5046407404" evidence="5">
    <location>
        <begin position="26"/>
        <end position="473"/>
    </location>
</feature>
<proteinExistence type="predicted"/>
<dbReference type="InterPro" id="IPR001018">
    <property type="entry name" value="Beta-lactamase_class-B_CS"/>
</dbReference>
<keyword evidence="2" id="KW-0479">Metal-binding</keyword>
<evidence type="ECO:0000256" key="2">
    <source>
        <dbReference type="ARBA" id="ARBA00022723"/>
    </source>
</evidence>
<keyword evidence="3" id="KW-0378">Hydrolase</keyword>
<dbReference type="PROSITE" id="PS00743">
    <property type="entry name" value="BETA_LACTAMASE_B_1"/>
    <property type="match status" value="1"/>
</dbReference>
<evidence type="ECO:0000313" key="8">
    <source>
        <dbReference type="Proteomes" id="UP001056201"/>
    </source>
</evidence>
<dbReference type="InterPro" id="IPR001279">
    <property type="entry name" value="Metallo-B-lactamas"/>
</dbReference>
<dbReference type="SMART" id="SM00849">
    <property type="entry name" value="Lactamase_B"/>
    <property type="match status" value="1"/>
</dbReference>
<protein>
    <submittedName>
        <fullName evidence="7">MBL fold metallo-hydrolase</fullName>
    </submittedName>
</protein>
<name>A0ABY4S9U6_AQUTE</name>
<dbReference type="Gene3D" id="3.60.15.10">
    <property type="entry name" value="Ribonuclease Z/Hydroxyacylglutathione hydrolase-like"/>
    <property type="match status" value="1"/>
</dbReference>
<keyword evidence="8" id="KW-1185">Reference proteome</keyword>
<evidence type="ECO:0000256" key="5">
    <source>
        <dbReference type="SAM" id="SignalP"/>
    </source>
</evidence>
<dbReference type="PROSITE" id="PS00018">
    <property type="entry name" value="EF_HAND_1"/>
    <property type="match status" value="1"/>
</dbReference>
<gene>
    <name evidence="7" type="ORF">MW290_05345</name>
</gene>
<feature type="signal peptide" evidence="5">
    <location>
        <begin position="1"/>
        <end position="25"/>
    </location>
</feature>
<reference evidence="7" key="1">
    <citation type="submission" date="2022-05" db="EMBL/GenBank/DDBJ databases">
        <title>An RpoN-dependent PEP-CTERM gene is involved in floc formation of an Aquincola tertiaricarbonis strain.</title>
        <authorList>
            <person name="Qiu D."/>
            <person name="Xia M."/>
        </authorList>
    </citation>
    <scope>NUCLEOTIDE SEQUENCE</scope>
    <source>
        <strain evidence="7">RN12</strain>
    </source>
</reference>
<evidence type="ECO:0000256" key="4">
    <source>
        <dbReference type="ARBA" id="ARBA00022833"/>
    </source>
</evidence>
<organism evidence="7 8">
    <name type="scientific">Aquincola tertiaricarbonis</name>
    <dbReference type="NCBI Taxonomy" id="391953"/>
    <lineage>
        <taxon>Bacteria</taxon>
        <taxon>Pseudomonadati</taxon>
        <taxon>Pseudomonadota</taxon>
        <taxon>Betaproteobacteria</taxon>
        <taxon>Burkholderiales</taxon>
        <taxon>Sphaerotilaceae</taxon>
        <taxon>Aquincola</taxon>
    </lineage>
</organism>
<dbReference type="Proteomes" id="UP001056201">
    <property type="component" value="Chromosome 1"/>
</dbReference>
<keyword evidence="5" id="KW-0732">Signal</keyword>
<dbReference type="EMBL" id="CP097635">
    <property type="protein sequence ID" value="URI08009.1"/>
    <property type="molecule type" value="Genomic_DNA"/>
</dbReference>
<dbReference type="InterPro" id="IPR013783">
    <property type="entry name" value="Ig-like_fold"/>
</dbReference>
<evidence type="ECO:0000259" key="6">
    <source>
        <dbReference type="SMART" id="SM00849"/>
    </source>
</evidence>
<dbReference type="RefSeq" id="WP_250196231.1">
    <property type="nucleotide sequence ID" value="NZ_CP097635.1"/>
</dbReference>
<feature type="domain" description="Metallo-beta-lactamase" evidence="6">
    <location>
        <begin position="94"/>
        <end position="268"/>
    </location>
</feature>
<dbReference type="SUPFAM" id="SSF56281">
    <property type="entry name" value="Metallo-hydrolase/oxidoreductase"/>
    <property type="match status" value="1"/>
</dbReference>
<sequence>MTTWMNAIRSVALAAAATTAGLGWAQPQTEFERHMEASRLNTGGDPTMVHPWRAFYCNLPDDNNQIVLAERTKNSIRVPLTQIMDDVWYIGTEYVGQYILRNGSGFVMIDGGNNAAEMRNFNLPALQSLGLGTAGPLHSALITHGHGDHDGGAAQIKESTGATIYLGSADAANKAYAPITLDSSVLTPYDISTGGRTVTVLSTPGHTPGATGFVIRALDGGKEVKLFVSGGSSMSASSVPAIANYLDSMERTYALLKDMKVDSASNPHVYWDGSLALIKKIQAEGRKTPSQFIIGNEKLLRAFAIGRECTAAWLAKQDPTTSVPVWRVSSLEFLAASPGPNRIAARLSNGWGPVANQTVTFSLQGSGAACTATTDANGVATCGSRFGPLRPGVDRITASFAGATGTGVVDLGSERSATVDSGCSDLAQARSAVGARKGQDRYAERLDLDNNGLIDIRDISGIARLMVPGTTCR</sequence>
<dbReference type="InterPro" id="IPR036439">
    <property type="entry name" value="Dockerin_dom_sf"/>
</dbReference>
<accession>A0ABY4S9U6</accession>
<dbReference type="Gene3D" id="1.10.1330.10">
    <property type="entry name" value="Dockerin domain"/>
    <property type="match status" value="1"/>
</dbReference>
<keyword evidence="4" id="KW-0862">Zinc</keyword>
<evidence type="ECO:0000313" key="7">
    <source>
        <dbReference type="EMBL" id="URI08009.1"/>
    </source>
</evidence>
<dbReference type="InterPro" id="IPR018247">
    <property type="entry name" value="EF_Hand_1_Ca_BS"/>
</dbReference>
<dbReference type="InterPro" id="IPR008964">
    <property type="entry name" value="Invasin/intimin_cell_adhesion"/>
</dbReference>
<dbReference type="Gene3D" id="2.60.40.10">
    <property type="entry name" value="Immunoglobulins"/>
    <property type="match status" value="1"/>
</dbReference>
<evidence type="ECO:0000256" key="1">
    <source>
        <dbReference type="ARBA" id="ARBA00001947"/>
    </source>
</evidence>
<dbReference type="InterPro" id="IPR036866">
    <property type="entry name" value="RibonucZ/Hydroxyglut_hydro"/>
</dbReference>
<dbReference type="Pfam" id="PF00753">
    <property type="entry name" value="Lactamase_B"/>
    <property type="match status" value="1"/>
</dbReference>